<protein>
    <recommendedName>
        <fullName evidence="1">non-specific serine/threonine protein kinase</fullName>
        <ecNumber evidence="1">2.7.11.1</ecNumber>
    </recommendedName>
</protein>
<dbReference type="GO" id="GO:0004674">
    <property type="term" value="F:protein serine/threonine kinase activity"/>
    <property type="evidence" value="ECO:0007669"/>
    <property type="project" value="UniProtKB-KW"/>
</dbReference>
<keyword evidence="5" id="KW-0418">Kinase</keyword>
<evidence type="ECO:0000256" key="6">
    <source>
        <dbReference type="ARBA" id="ARBA00022840"/>
    </source>
</evidence>
<accession>H2YUG9</accession>
<dbReference type="Gene3D" id="1.10.510.10">
    <property type="entry name" value="Transferase(Phosphotransferase) domain 1"/>
    <property type="match status" value="1"/>
</dbReference>
<comment type="catalytic activity">
    <reaction evidence="7">
        <text>L-threonyl-[protein] + ATP = O-phospho-L-threonyl-[protein] + ADP + H(+)</text>
        <dbReference type="Rhea" id="RHEA:46608"/>
        <dbReference type="Rhea" id="RHEA-COMP:11060"/>
        <dbReference type="Rhea" id="RHEA-COMP:11605"/>
        <dbReference type="ChEBI" id="CHEBI:15378"/>
        <dbReference type="ChEBI" id="CHEBI:30013"/>
        <dbReference type="ChEBI" id="CHEBI:30616"/>
        <dbReference type="ChEBI" id="CHEBI:61977"/>
        <dbReference type="ChEBI" id="CHEBI:456216"/>
        <dbReference type="EC" id="2.7.11.1"/>
    </reaction>
</comment>
<evidence type="ECO:0000256" key="8">
    <source>
        <dbReference type="ARBA" id="ARBA00048679"/>
    </source>
</evidence>
<evidence type="ECO:0000256" key="4">
    <source>
        <dbReference type="ARBA" id="ARBA00022741"/>
    </source>
</evidence>
<dbReference type="InterPro" id="IPR011009">
    <property type="entry name" value="Kinase-like_dom_sf"/>
</dbReference>
<dbReference type="GeneTree" id="ENSGT00940000165312"/>
<evidence type="ECO:0000256" key="2">
    <source>
        <dbReference type="ARBA" id="ARBA00022527"/>
    </source>
</evidence>
<dbReference type="InterPro" id="IPR017441">
    <property type="entry name" value="Protein_kinase_ATP_BS"/>
</dbReference>
<dbReference type="Pfam" id="PF00069">
    <property type="entry name" value="Pkinase"/>
    <property type="match status" value="1"/>
</dbReference>
<dbReference type="PANTHER" id="PTHR44899">
    <property type="entry name" value="CAMK FAMILY PROTEIN KINASE"/>
    <property type="match status" value="1"/>
</dbReference>
<evidence type="ECO:0000256" key="9">
    <source>
        <dbReference type="PROSITE-ProRule" id="PRU10141"/>
    </source>
</evidence>
<organism evidence="11 12">
    <name type="scientific">Ciona savignyi</name>
    <name type="common">Pacific transparent sea squirt</name>
    <dbReference type="NCBI Taxonomy" id="51511"/>
    <lineage>
        <taxon>Eukaryota</taxon>
        <taxon>Metazoa</taxon>
        <taxon>Chordata</taxon>
        <taxon>Tunicata</taxon>
        <taxon>Ascidiacea</taxon>
        <taxon>Phlebobranchia</taxon>
        <taxon>Cionidae</taxon>
        <taxon>Ciona</taxon>
    </lineage>
</organism>
<keyword evidence="12" id="KW-1185">Reference proteome</keyword>
<dbReference type="InterPro" id="IPR000719">
    <property type="entry name" value="Prot_kinase_dom"/>
</dbReference>
<dbReference type="PANTHER" id="PTHR44899:SF8">
    <property type="entry name" value="NIMA-RELATED KINASE 11"/>
    <property type="match status" value="1"/>
</dbReference>
<feature type="domain" description="Protein kinase" evidence="10">
    <location>
        <begin position="4"/>
        <end position="194"/>
    </location>
</feature>
<dbReference type="PROSITE" id="PS00107">
    <property type="entry name" value="PROTEIN_KINASE_ATP"/>
    <property type="match status" value="1"/>
</dbReference>
<keyword evidence="6 9" id="KW-0067">ATP-binding</keyword>
<evidence type="ECO:0000259" key="10">
    <source>
        <dbReference type="PROSITE" id="PS50011"/>
    </source>
</evidence>
<reference evidence="11" key="2">
    <citation type="submission" date="2025-08" db="UniProtKB">
        <authorList>
            <consortium name="Ensembl"/>
        </authorList>
    </citation>
    <scope>IDENTIFICATION</scope>
</reference>
<dbReference type="HOGENOM" id="CLU_000288_63_0_1"/>
<evidence type="ECO:0000256" key="7">
    <source>
        <dbReference type="ARBA" id="ARBA00047899"/>
    </source>
</evidence>
<dbReference type="PROSITE" id="PS50011">
    <property type="entry name" value="PROTEIN_KINASE_DOM"/>
    <property type="match status" value="1"/>
</dbReference>
<dbReference type="OMA" id="EYFVTHA"/>
<evidence type="ECO:0000313" key="11">
    <source>
        <dbReference type="Ensembl" id="ENSCSAVP00000008979.1"/>
    </source>
</evidence>
<evidence type="ECO:0000256" key="5">
    <source>
        <dbReference type="ARBA" id="ARBA00022777"/>
    </source>
</evidence>
<dbReference type="EC" id="2.7.11.1" evidence="1"/>
<dbReference type="eggNOG" id="KOG0589">
    <property type="taxonomic scope" value="Eukaryota"/>
</dbReference>
<dbReference type="STRING" id="51511.ENSCSAVP00000008979"/>
<dbReference type="SUPFAM" id="SSF56112">
    <property type="entry name" value="Protein kinase-like (PK-like)"/>
    <property type="match status" value="1"/>
</dbReference>
<evidence type="ECO:0000313" key="12">
    <source>
        <dbReference type="Proteomes" id="UP000007875"/>
    </source>
</evidence>
<dbReference type="InParanoid" id="H2YUG9"/>
<proteinExistence type="predicted"/>
<dbReference type="Ensembl" id="ENSCSAVT00000009093.1">
    <property type="protein sequence ID" value="ENSCSAVP00000008979.1"/>
    <property type="gene ID" value="ENSCSAVG00000005315.1"/>
</dbReference>
<dbReference type="AlphaFoldDB" id="H2YUG9"/>
<reference evidence="12" key="1">
    <citation type="submission" date="2003-08" db="EMBL/GenBank/DDBJ databases">
        <authorList>
            <person name="Birren B."/>
            <person name="Nusbaum C."/>
            <person name="Abebe A."/>
            <person name="Abouelleil A."/>
            <person name="Adekoya E."/>
            <person name="Ait-zahra M."/>
            <person name="Allen N."/>
            <person name="Allen T."/>
            <person name="An P."/>
            <person name="Anderson M."/>
            <person name="Anderson S."/>
            <person name="Arachchi H."/>
            <person name="Armbruster J."/>
            <person name="Bachantsang P."/>
            <person name="Baldwin J."/>
            <person name="Barry A."/>
            <person name="Bayul T."/>
            <person name="Blitshsteyn B."/>
            <person name="Bloom T."/>
            <person name="Blye J."/>
            <person name="Boguslavskiy L."/>
            <person name="Borowsky M."/>
            <person name="Boukhgalter B."/>
            <person name="Brunache A."/>
            <person name="Butler J."/>
            <person name="Calixte N."/>
            <person name="Calvo S."/>
            <person name="Camarata J."/>
            <person name="Campo K."/>
            <person name="Chang J."/>
            <person name="Cheshatsang Y."/>
            <person name="Citroen M."/>
            <person name="Collymore A."/>
            <person name="Considine T."/>
            <person name="Cook A."/>
            <person name="Cooke P."/>
            <person name="Corum B."/>
            <person name="Cuomo C."/>
            <person name="David R."/>
            <person name="Dawoe T."/>
            <person name="Degray S."/>
            <person name="Dodge S."/>
            <person name="Dooley K."/>
            <person name="Dorje P."/>
            <person name="Dorjee K."/>
            <person name="Dorris L."/>
            <person name="Duffey N."/>
            <person name="Dupes A."/>
            <person name="Elkins T."/>
            <person name="Engels R."/>
            <person name="Erickson J."/>
            <person name="Farina A."/>
            <person name="Faro S."/>
            <person name="Ferreira P."/>
            <person name="Fischer H."/>
            <person name="Fitzgerald M."/>
            <person name="Foley K."/>
            <person name="Gage D."/>
            <person name="Galagan J."/>
            <person name="Gearin G."/>
            <person name="Gnerre S."/>
            <person name="Gnirke A."/>
            <person name="Goyette A."/>
            <person name="Graham J."/>
            <person name="Grandbois E."/>
            <person name="Gyaltsen K."/>
            <person name="Hafez N."/>
            <person name="Hagopian D."/>
            <person name="Hagos B."/>
            <person name="Hall J."/>
            <person name="Hatcher B."/>
            <person name="Heller A."/>
            <person name="Higgins H."/>
            <person name="Honan T."/>
            <person name="Horn A."/>
            <person name="Houde N."/>
            <person name="Hughes L."/>
            <person name="Hulme W."/>
            <person name="Husby E."/>
            <person name="Iliev I."/>
            <person name="Jaffe D."/>
            <person name="Jones C."/>
            <person name="Kamal M."/>
            <person name="Kamat A."/>
            <person name="Kamvysselis M."/>
            <person name="Karlsson E."/>
            <person name="Kells C."/>
            <person name="Kieu A."/>
            <person name="Kisner P."/>
            <person name="Kodira C."/>
            <person name="Kulbokas E."/>
            <person name="Labutti K."/>
            <person name="Lama D."/>
            <person name="Landers T."/>
            <person name="Leger J."/>
            <person name="Levine S."/>
            <person name="Lewis D."/>
            <person name="Lewis T."/>
            <person name="Lindblad-toh K."/>
            <person name="Liu X."/>
            <person name="Lokyitsang T."/>
            <person name="Lokyitsang Y."/>
            <person name="Lucien O."/>
            <person name="Lui A."/>
            <person name="Ma L.J."/>
            <person name="Mabbitt R."/>
            <person name="Macdonald J."/>
            <person name="Maclean C."/>
            <person name="Major J."/>
            <person name="Manning J."/>
            <person name="Marabella R."/>
            <person name="Maru K."/>
            <person name="Matthews C."/>
            <person name="Mauceli E."/>
            <person name="Mccarthy M."/>
            <person name="Mcdonough S."/>
            <person name="Mcghee T."/>
            <person name="Meldrim J."/>
            <person name="Meneus L."/>
            <person name="Mesirov J."/>
            <person name="Mihalev A."/>
            <person name="Mihova T."/>
            <person name="Mikkelsen T."/>
            <person name="Mlenga V."/>
            <person name="Moru K."/>
            <person name="Mozes J."/>
            <person name="Mulrain L."/>
            <person name="Munson G."/>
            <person name="Naylor J."/>
            <person name="Newes C."/>
            <person name="Nguyen C."/>
            <person name="Nguyen N."/>
            <person name="Nguyen T."/>
            <person name="Nicol R."/>
            <person name="Nielsen C."/>
            <person name="Nizzari M."/>
            <person name="Norbu C."/>
            <person name="Norbu N."/>
            <person name="O'donnell P."/>
            <person name="Okoawo O."/>
            <person name="O'leary S."/>
            <person name="Omotosho B."/>
            <person name="O'neill K."/>
            <person name="Osman S."/>
            <person name="Parker S."/>
            <person name="Perrin D."/>
            <person name="Phunkhang P."/>
            <person name="Piqani B."/>
            <person name="Purcell S."/>
            <person name="Rachupka T."/>
            <person name="Ramasamy U."/>
            <person name="Rameau R."/>
            <person name="Ray V."/>
            <person name="Raymond C."/>
            <person name="Retta R."/>
            <person name="Richardson S."/>
            <person name="Rise C."/>
            <person name="Rodriguez J."/>
            <person name="Rogers J."/>
            <person name="Rogov P."/>
            <person name="Rutman M."/>
            <person name="Schupbach R."/>
            <person name="Seaman C."/>
            <person name="Settipalli S."/>
            <person name="Sharpe T."/>
            <person name="Sheridan J."/>
            <person name="Sherpa N."/>
            <person name="Shi J."/>
            <person name="Smirnov S."/>
            <person name="Smith C."/>
            <person name="Sougnez C."/>
            <person name="Spencer B."/>
            <person name="Stalker J."/>
            <person name="Stange-thomann N."/>
            <person name="Stavropoulos S."/>
            <person name="Stetson K."/>
            <person name="Stone C."/>
            <person name="Stone S."/>
            <person name="Stubbs M."/>
            <person name="Talamas J."/>
            <person name="Tchuinga P."/>
            <person name="Tenzing P."/>
            <person name="Tesfaye S."/>
            <person name="Theodore J."/>
            <person name="Thoulutsang Y."/>
            <person name="Topham K."/>
            <person name="Towey S."/>
            <person name="Tsamla T."/>
            <person name="Tsomo N."/>
            <person name="Vallee D."/>
            <person name="Vassiliev H."/>
            <person name="Venkataraman V."/>
            <person name="Vinson J."/>
            <person name="Vo A."/>
            <person name="Wade C."/>
            <person name="Wang S."/>
            <person name="Wangchuk T."/>
            <person name="Wangdi T."/>
            <person name="Whittaker C."/>
            <person name="Wilkinson J."/>
            <person name="Wu Y."/>
            <person name="Wyman D."/>
            <person name="Yadav S."/>
            <person name="Yang S."/>
            <person name="Yang X."/>
            <person name="Yeager S."/>
            <person name="Yee E."/>
            <person name="Young G."/>
            <person name="Zainoun J."/>
            <person name="Zembeck L."/>
            <person name="Zimmer A."/>
            <person name="Zody M."/>
            <person name="Lander E."/>
        </authorList>
    </citation>
    <scope>NUCLEOTIDE SEQUENCE [LARGE SCALE GENOMIC DNA]</scope>
</reference>
<keyword evidence="4 9" id="KW-0547">Nucleotide-binding</keyword>
<keyword evidence="2" id="KW-0723">Serine/threonine-protein kinase</keyword>
<keyword evidence="3" id="KW-0808">Transferase</keyword>
<name>H2YUG9_CIOSA</name>
<dbReference type="Proteomes" id="UP000007875">
    <property type="component" value="Unassembled WGS sequence"/>
</dbReference>
<feature type="binding site" evidence="9">
    <location>
        <position position="33"/>
    </location>
    <ligand>
        <name>ATP</name>
        <dbReference type="ChEBI" id="CHEBI:30616"/>
    </ligand>
</feature>
<dbReference type="GO" id="GO:0005524">
    <property type="term" value="F:ATP binding"/>
    <property type="evidence" value="ECO:0007669"/>
    <property type="project" value="UniProtKB-UniRule"/>
</dbReference>
<sequence>NNRYEIKKKLGSGSFGIAYFALEKDTNKKVALKKVKLAPKGSVKTEAVLLSSLNHANIVRLFESFFIKDLFWIVLEYCENGDLGTKIQKVKSENGRIKPNTIIRWTYQMLDALQYMHSRKVLHRDLNPANILLVGDNVKLADFGLSKQLLQSTCHSAPTGTWAYRSPEMFDETYNSKSDIWSVVWYFLNFFVLI</sequence>
<evidence type="ECO:0000256" key="1">
    <source>
        <dbReference type="ARBA" id="ARBA00012513"/>
    </source>
</evidence>
<evidence type="ECO:0000256" key="3">
    <source>
        <dbReference type="ARBA" id="ARBA00022679"/>
    </source>
</evidence>
<reference evidence="11" key="3">
    <citation type="submission" date="2025-09" db="UniProtKB">
        <authorList>
            <consortium name="Ensembl"/>
        </authorList>
    </citation>
    <scope>IDENTIFICATION</scope>
</reference>
<dbReference type="InterPro" id="IPR051131">
    <property type="entry name" value="NEK_Ser/Thr_kinase_NIMA"/>
</dbReference>
<comment type="catalytic activity">
    <reaction evidence="8">
        <text>L-seryl-[protein] + ATP = O-phospho-L-seryl-[protein] + ADP + H(+)</text>
        <dbReference type="Rhea" id="RHEA:17989"/>
        <dbReference type="Rhea" id="RHEA-COMP:9863"/>
        <dbReference type="Rhea" id="RHEA-COMP:11604"/>
        <dbReference type="ChEBI" id="CHEBI:15378"/>
        <dbReference type="ChEBI" id="CHEBI:29999"/>
        <dbReference type="ChEBI" id="CHEBI:30616"/>
        <dbReference type="ChEBI" id="CHEBI:83421"/>
        <dbReference type="ChEBI" id="CHEBI:456216"/>
        <dbReference type="EC" id="2.7.11.1"/>
    </reaction>
</comment>